<dbReference type="PANTHER" id="PTHR12390">
    <property type="entry name" value="UROPORPHYRINOGEN III SYNTHASE"/>
    <property type="match status" value="1"/>
</dbReference>
<proteinExistence type="predicted"/>
<dbReference type="Pfam" id="PF02602">
    <property type="entry name" value="HEM4"/>
    <property type="match status" value="1"/>
</dbReference>
<name>A0A5B8UM57_9BACT</name>
<dbReference type="SUPFAM" id="SSF69618">
    <property type="entry name" value="HemD-like"/>
    <property type="match status" value="1"/>
</dbReference>
<dbReference type="OrthoDB" id="1523900at2"/>
<evidence type="ECO:0000313" key="3">
    <source>
        <dbReference type="Proteomes" id="UP000321204"/>
    </source>
</evidence>
<dbReference type="KEGG" id="fgg:FSB75_18160"/>
<feature type="domain" description="Tetrapyrrole biosynthesis uroporphyrinogen III synthase" evidence="1">
    <location>
        <begin position="16"/>
        <end position="228"/>
    </location>
</feature>
<dbReference type="CDD" id="cd06578">
    <property type="entry name" value="HemD"/>
    <property type="match status" value="1"/>
</dbReference>
<dbReference type="Proteomes" id="UP000321204">
    <property type="component" value="Chromosome"/>
</dbReference>
<reference evidence="2 3" key="1">
    <citation type="journal article" date="2015" name="Int. J. Syst. Evol. Microbiol.">
        <title>Flavisolibacter ginsenosidimutans sp. nov., with ginsenoside-converting activity isolated from soil used for cultivating ginseng.</title>
        <authorList>
            <person name="Zhao Y."/>
            <person name="Liu Q."/>
            <person name="Kang M.S."/>
            <person name="Jin F."/>
            <person name="Yu H."/>
            <person name="Im W.T."/>
        </authorList>
    </citation>
    <scope>NUCLEOTIDE SEQUENCE [LARGE SCALE GENOMIC DNA]</scope>
    <source>
        <strain evidence="2 3">Gsoil 636</strain>
    </source>
</reference>
<dbReference type="Gene3D" id="3.40.50.10090">
    <property type="match status" value="2"/>
</dbReference>
<dbReference type="AlphaFoldDB" id="A0A5B8UM57"/>
<protein>
    <submittedName>
        <fullName evidence="2">Uroporphyrinogen-III synthase</fullName>
    </submittedName>
</protein>
<dbReference type="PANTHER" id="PTHR12390:SF0">
    <property type="entry name" value="UROPORPHYRINOGEN-III SYNTHASE"/>
    <property type="match status" value="1"/>
</dbReference>
<dbReference type="GO" id="GO:0005829">
    <property type="term" value="C:cytosol"/>
    <property type="evidence" value="ECO:0007669"/>
    <property type="project" value="TreeGrafter"/>
</dbReference>
<dbReference type="InterPro" id="IPR036108">
    <property type="entry name" value="4pyrrol_syn_uPrphyn_synt_sf"/>
</dbReference>
<dbReference type="InterPro" id="IPR039793">
    <property type="entry name" value="UROS/Hem4"/>
</dbReference>
<accession>A0A5B8UM57</accession>
<organism evidence="2 3">
    <name type="scientific">Flavisolibacter ginsenosidimutans</name>
    <dbReference type="NCBI Taxonomy" id="661481"/>
    <lineage>
        <taxon>Bacteria</taxon>
        <taxon>Pseudomonadati</taxon>
        <taxon>Bacteroidota</taxon>
        <taxon>Chitinophagia</taxon>
        <taxon>Chitinophagales</taxon>
        <taxon>Chitinophagaceae</taxon>
        <taxon>Flavisolibacter</taxon>
    </lineage>
</organism>
<dbReference type="InterPro" id="IPR003754">
    <property type="entry name" value="4pyrrol_synth_uPrphyn_synth"/>
</dbReference>
<dbReference type="GO" id="GO:0006780">
    <property type="term" value="P:uroporphyrinogen III biosynthetic process"/>
    <property type="evidence" value="ECO:0007669"/>
    <property type="project" value="InterPro"/>
</dbReference>
<sequence>MAKHKVLSTKKLEPSLVEKAKESGVEIIEQEAIRVKSILAKEKWDEIFSLLEKKIEFAVFTSSNAVTAVKKYLNEYVNHLPQQWKIFCLSGKTKEFLEGEEELFGTIKATAWSAKELAERIIESGAKELIFFCSDRRREELPTILQNAGVHVQEVMVYEVEETPSVATDDFEAVLFFSPSAVQSFFSANQLKKDVVCFAIGQTTANSLMPFTHSKLYVSKQPTQEALLNEVVNYFKMR</sequence>
<dbReference type="RefSeq" id="WP_146790386.1">
    <property type="nucleotide sequence ID" value="NZ_BAABIO010000003.1"/>
</dbReference>
<dbReference type="GO" id="GO:0004852">
    <property type="term" value="F:uroporphyrinogen-III synthase activity"/>
    <property type="evidence" value="ECO:0007669"/>
    <property type="project" value="InterPro"/>
</dbReference>
<evidence type="ECO:0000259" key="1">
    <source>
        <dbReference type="Pfam" id="PF02602"/>
    </source>
</evidence>
<evidence type="ECO:0000313" key="2">
    <source>
        <dbReference type="EMBL" id="QEC57744.1"/>
    </source>
</evidence>
<keyword evidence="3" id="KW-1185">Reference proteome</keyword>
<gene>
    <name evidence="2" type="ORF">FSB75_18160</name>
</gene>
<dbReference type="EMBL" id="CP042433">
    <property type="protein sequence ID" value="QEC57744.1"/>
    <property type="molecule type" value="Genomic_DNA"/>
</dbReference>